<evidence type="ECO:0000256" key="2">
    <source>
        <dbReference type="SAM" id="SignalP"/>
    </source>
</evidence>
<protein>
    <recommendedName>
        <fullName evidence="5">Lipoprotein</fullName>
    </recommendedName>
</protein>
<dbReference type="EMBL" id="GL945017">
    <property type="protein sequence ID" value="EGN57505.1"/>
    <property type="molecule type" value="Genomic_DNA"/>
</dbReference>
<evidence type="ECO:0000313" key="3">
    <source>
        <dbReference type="EMBL" id="EGN57505.1"/>
    </source>
</evidence>
<evidence type="ECO:0008006" key="5">
    <source>
        <dbReference type="Google" id="ProtNLM"/>
    </source>
</evidence>
<feature type="chain" id="PRO_5003375713" description="Lipoprotein" evidence="2">
    <location>
        <begin position="30"/>
        <end position="294"/>
    </location>
</feature>
<reference evidence="4" key="1">
    <citation type="journal article" date="2011" name="Stand. Genomic Sci.">
        <title>Non-contiguous finished genome sequence of the opportunistic oral pathogen Prevotella multisaccharivorax type strain (PPPA20).</title>
        <authorList>
            <person name="Pati A."/>
            <person name="Gronow S."/>
            <person name="Lu M."/>
            <person name="Lapidus A."/>
            <person name="Nolan M."/>
            <person name="Lucas S."/>
            <person name="Hammon N."/>
            <person name="Deshpande S."/>
            <person name="Cheng J.F."/>
            <person name="Tapia R."/>
            <person name="Han C."/>
            <person name="Goodwin L."/>
            <person name="Pitluck S."/>
            <person name="Liolios K."/>
            <person name="Pagani I."/>
            <person name="Mavromatis K."/>
            <person name="Mikhailova N."/>
            <person name="Huntemann M."/>
            <person name="Chen A."/>
            <person name="Palaniappan K."/>
            <person name="Land M."/>
            <person name="Hauser L."/>
            <person name="Detter J.C."/>
            <person name="Brambilla E.M."/>
            <person name="Rohde M."/>
            <person name="Goker M."/>
            <person name="Woyke T."/>
            <person name="Bristow J."/>
            <person name="Eisen J.A."/>
            <person name="Markowitz V."/>
            <person name="Hugenholtz P."/>
            <person name="Kyrpides N.C."/>
            <person name="Klenk H.P."/>
            <person name="Ivanova N."/>
        </authorList>
    </citation>
    <scope>NUCLEOTIDE SEQUENCE [LARGE SCALE GENOMIC DNA]</scope>
    <source>
        <strain evidence="4">DSM 17128</strain>
    </source>
</reference>
<organism evidence="3 4">
    <name type="scientific">Hallella multisaccharivorax DSM 17128</name>
    <dbReference type="NCBI Taxonomy" id="688246"/>
    <lineage>
        <taxon>Bacteria</taxon>
        <taxon>Pseudomonadati</taxon>
        <taxon>Bacteroidota</taxon>
        <taxon>Bacteroidia</taxon>
        <taxon>Bacteroidales</taxon>
        <taxon>Prevotellaceae</taxon>
        <taxon>Hallella</taxon>
    </lineage>
</organism>
<dbReference type="HOGENOM" id="CLU_946144_0_0_10"/>
<dbReference type="Proteomes" id="UP000002772">
    <property type="component" value="Unassembled WGS sequence"/>
</dbReference>
<keyword evidence="2" id="KW-0732">Signal</keyword>
<feature type="region of interest" description="Disordered" evidence="1">
    <location>
        <begin position="274"/>
        <end position="294"/>
    </location>
</feature>
<sequence>MHQSNNYNDPTMKKVLLFAAAAIAMHANAQINFGEAPQIKKEVKPAVYDGKHNIDLQNDNGEYNLAHLIGENVTYLGINDKTEFYTNDLSANSEESYWPYKDLDASTMKLKSFRVVDAGLDVLCLFEPGKTDSIFASGDLNTNFIVQKHYDLAKSTCVGKTYRATGLSRRLDFFRDYVTRKPHNASHNNDIPRTEDLKCIDVFVDTVHYDTSMTLENEDWTDNVGTVAGSRLCLLFETPHYGKIFCPVEESEVLDPEHAGNWLNLGPVLTLKAASTSASSSNKSPAIRRSNRKK</sequence>
<evidence type="ECO:0000256" key="1">
    <source>
        <dbReference type="SAM" id="MobiDB-lite"/>
    </source>
</evidence>
<accession>F8N7V9</accession>
<keyword evidence="4" id="KW-1185">Reference proteome</keyword>
<proteinExistence type="predicted"/>
<dbReference type="STRING" id="688246.Premu_2113"/>
<name>F8N7V9_9BACT</name>
<feature type="signal peptide" evidence="2">
    <location>
        <begin position="1"/>
        <end position="29"/>
    </location>
</feature>
<gene>
    <name evidence="3" type="ORF">Premu_2113</name>
</gene>
<dbReference type="AlphaFoldDB" id="F8N7V9"/>
<evidence type="ECO:0000313" key="4">
    <source>
        <dbReference type="Proteomes" id="UP000002772"/>
    </source>
</evidence>
<feature type="compositionally biased region" description="Low complexity" evidence="1">
    <location>
        <begin position="274"/>
        <end position="285"/>
    </location>
</feature>